<dbReference type="Proteomes" id="UP000222054">
    <property type="component" value="Unassembled WGS sequence"/>
</dbReference>
<reference evidence="2 3" key="1">
    <citation type="submission" date="2017-09" db="EMBL/GenBank/DDBJ databases">
        <title>Large-scale bioinformatics analysis of Bacillus genomes uncovers conserved roles of natural products in bacterial physiology.</title>
        <authorList>
            <consortium name="Agbiome Team Llc"/>
            <person name="Bleich R.M."/>
            <person name="Grubbs K.J."/>
            <person name="Santa Maria K.C."/>
            <person name="Allen S.E."/>
            <person name="Farag S."/>
            <person name="Shank E.A."/>
            <person name="Bowers A."/>
        </authorList>
    </citation>
    <scope>NUCLEOTIDE SEQUENCE [LARGE SCALE GENOMIC DNA]</scope>
    <source>
        <strain evidence="2 3">AFS053130</strain>
    </source>
</reference>
<organism evidence="2 3">
    <name type="scientific">Bacillus cereus</name>
    <dbReference type="NCBI Taxonomy" id="1396"/>
    <lineage>
        <taxon>Bacteria</taxon>
        <taxon>Bacillati</taxon>
        <taxon>Bacillota</taxon>
        <taxon>Bacilli</taxon>
        <taxon>Bacillales</taxon>
        <taxon>Bacillaceae</taxon>
        <taxon>Bacillus</taxon>
        <taxon>Bacillus cereus group</taxon>
    </lineage>
</organism>
<protein>
    <recommendedName>
        <fullName evidence="1">Thiopeptide-type bacteriocin biosynthesis domain-containing protein</fullName>
    </recommendedName>
</protein>
<dbReference type="Pfam" id="PF14028">
    <property type="entry name" value="Lant_dehydr_C"/>
    <property type="match status" value="1"/>
</dbReference>
<accession>A0A2B9DYF4</accession>
<dbReference type="AlphaFoldDB" id="A0A2B9DYF4"/>
<evidence type="ECO:0000313" key="2">
    <source>
        <dbReference type="EMBL" id="PGM93605.1"/>
    </source>
</evidence>
<sequence>MLAPETTNIWNSIHVFLHDSNNYHSFMEEDLDLFLQEMKKNKLIDKWFFIRYWEGGPHIRLRFLNLKVDVQQVIEKLNEIITKYSIKKQTNKLTAEDYYKNHKFDGKKINYTSLPFYPNFTVKEISYEPEILRYGGDDAIHTCENLFYHSSELSLKLISQKIPFNKLLVVAIDIMIITALELKVKNLRDFFDIYARFWNNYVDDREKVNNVVNNLYKYQGSVIQKRLKLLENMDCTYNQGNLNSLYVEWKKHVQTAYRNLLGSKLINPLDGKRVDDLSARTMAIQTIAISIIHMTNNRLGITPDFEYILASLIKKLVD</sequence>
<feature type="domain" description="Thiopeptide-type bacteriocin biosynthesis" evidence="1">
    <location>
        <begin position="10"/>
        <end position="316"/>
    </location>
</feature>
<dbReference type="EMBL" id="NUHO01000046">
    <property type="protein sequence ID" value="PGM93605.1"/>
    <property type="molecule type" value="Genomic_DNA"/>
</dbReference>
<dbReference type="NCBIfam" id="TIGR03891">
    <property type="entry name" value="thiopep_ocin"/>
    <property type="match status" value="2"/>
</dbReference>
<name>A0A2B9DYF4_BACCE</name>
<proteinExistence type="predicted"/>
<evidence type="ECO:0000259" key="1">
    <source>
        <dbReference type="Pfam" id="PF14028"/>
    </source>
</evidence>
<evidence type="ECO:0000313" key="3">
    <source>
        <dbReference type="Proteomes" id="UP000222054"/>
    </source>
</evidence>
<comment type="caution">
    <text evidence="2">The sequence shown here is derived from an EMBL/GenBank/DDBJ whole genome shotgun (WGS) entry which is preliminary data.</text>
</comment>
<gene>
    <name evidence="2" type="ORF">CN958_12470</name>
</gene>
<dbReference type="InterPro" id="IPR023809">
    <property type="entry name" value="Thiopep_bacteriocin_synth_dom"/>
</dbReference>
<dbReference type="RefSeq" id="WP_098777091.1">
    <property type="nucleotide sequence ID" value="NZ_NUHO01000046.1"/>
</dbReference>